<dbReference type="AlphaFoldDB" id="A0A6J4HYS2"/>
<dbReference type="EMBL" id="CADCTD010000049">
    <property type="protein sequence ID" value="CAA9235657.1"/>
    <property type="molecule type" value="Genomic_DNA"/>
</dbReference>
<proteinExistence type="predicted"/>
<feature type="region of interest" description="Disordered" evidence="1">
    <location>
        <begin position="158"/>
        <end position="177"/>
    </location>
</feature>
<evidence type="ECO:0000313" key="2">
    <source>
        <dbReference type="EMBL" id="CAA9235657.1"/>
    </source>
</evidence>
<reference evidence="2" key="1">
    <citation type="submission" date="2020-02" db="EMBL/GenBank/DDBJ databases">
        <authorList>
            <person name="Meier V. D."/>
        </authorList>
    </citation>
    <scope>NUCLEOTIDE SEQUENCE</scope>
    <source>
        <strain evidence="2">AVDCRST_MAG27</strain>
    </source>
</reference>
<gene>
    <name evidence="2" type="ORF">AVDCRST_MAG27-2247</name>
</gene>
<protein>
    <submittedName>
        <fullName evidence="2">Various polyols ABC transporter, permease protein 2</fullName>
    </submittedName>
</protein>
<feature type="region of interest" description="Disordered" evidence="1">
    <location>
        <begin position="121"/>
        <end position="147"/>
    </location>
</feature>
<evidence type="ECO:0000256" key="1">
    <source>
        <dbReference type="SAM" id="MobiDB-lite"/>
    </source>
</evidence>
<feature type="non-terminal residue" evidence="2">
    <location>
        <position position="1"/>
    </location>
</feature>
<feature type="region of interest" description="Disordered" evidence="1">
    <location>
        <begin position="57"/>
        <end position="97"/>
    </location>
</feature>
<feature type="compositionally biased region" description="Basic residues" evidence="1">
    <location>
        <begin position="131"/>
        <end position="142"/>
    </location>
</feature>
<sequence>ANHRTAIAAHHHPRLGRGAAALLPDLLDGADELQERGRGHRGAAAPSLHPDARELRRGAGAGRLPAFRTEQRDRLGRRHGAGAGARHPGRLCDGLPSDAAHPLHSAVDAVHQDAALGRRAGADLPAVPHLRPARQPRRPRRHLCADEPADRRLDALHLLQGGAGRDPGGGPDGRGADRRRILAPAAAADGAGHRLDRAALAHPLLERGLLEPQPHLLGGGAADGLHRLLLLAAGVVLRQALRRLDGRGRAHSRLRLAQPAPARARADLRRREV</sequence>
<name>A0A6J4HYS2_9PROT</name>
<feature type="compositionally biased region" description="Gly residues" evidence="1">
    <location>
        <begin position="161"/>
        <end position="173"/>
    </location>
</feature>
<organism evidence="2">
    <name type="scientific">uncultured Craurococcus sp</name>
    <dbReference type="NCBI Taxonomy" id="1135998"/>
    <lineage>
        <taxon>Bacteria</taxon>
        <taxon>Pseudomonadati</taxon>
        <taxon>Pseudomonadota</taxon>
        <taxon>Alphaproteobacteria</taxon>
        <taxon>Acetobacterales</taxon>
        <taxon>Acetobacteraceae</taxon>
        <taxon>Craurococcus</taxon>
        <taxon>environmental samples</taxon>
    </lineage>
</organism>
<feature type="non-terminal residue" evidence="2">
    <location>
        <position position="273"/>
    </location>
</feature>
<accession>A0A6J4HYS2</accession>